<evidence type="ECO:0000256" key="2">
    <source>
        <dbReference type="ARBA" id="ARBA00015963"/>
    </source>
</evidence>
<dbReference type="GO" id="GO:0005739">
    <property type="term" value="C:mitochondrion"/>
    <property type="evidence" value="ECO:0007669"/>
    <property type="project" value="TreeGrafter"/>
</dbReference>
<dbReference type="GO" id="GO:0030488">
    <property type="term" value="P:tRNA methylation"/>
    <property type="evidence" value="ECO:0007669"/>
    <property type="project" value="InterPro"/>
</dbReference>
<gene>
    <name evidence="5" type="ORF">NA56DRAFT_637867</name>
</gene>
<dbReference type="EC" id="2.1.1.220" evidence="1"/>
<dbReference type="PANTHER" id="PTHR12133">
    <property type="entry name" value="TRNA (ADENINE(58)-N(1))-METHYLTRANSFERASE"/>
    <property type="match status" value="1"/>
</dbReference>
<feature type="compositionally biased region" description="Polar residues" evidence="4">
    <location>
        <begin position="372"/>
        <end position="385"/>
    </location>
</feature>
<dbReference type="AlphaFoldDB" id="A0A2J6PH14"/>
<dbReference type="EMBL" id="KZ613532">
    <property type="protein sequence ID" value="PMD13341.1"/>
    <property type="molecule type" value="Genomic_DNA"/>
</dbReference>
<proteinExistence type="predicted"/>
<dbReference type="PROSITE" id="PS51620">
    <property type="entry name" value="SAM_TRM61"/>
    <property type="match status" value="1"/>
</dbReference>
<evidence type="ECO:0000256" key="3">
    <source>
        <dbReference type="ARBA" id="ARBA00033309"/>
    </source>
</evidence>
<feature type="region of interest" description="Disordered" evidence="4">
    <location>
        <begin position="366"/>
        <end position="385"/>
    </location>
</feature>
<dbReference type="PANTHER" id="PTHR12133:SF1">
    <property type="entry name" value="TRNA (ADENINE(58)-N(1))-METHYLTRANSFERASE, MITOCHONDRIAL"/>
    <property type="match status" value="1"/>
</dbReference>
<dbReference type="InterPro" id="IPR014816">
    <property type="entry name" value="tRNA_MeTrfase_Gcd14"/>
</dbReference>
<evidence type="ECO:0000313" key="6">
    <source>
        <dbReference type="Proteomes" id="UP000235672"/>
    </source>
</evidence>
<evidence type="ECO:0000256" key="4">
    <source>
        <dbReference type="SAM" id="MobiDB-lite"/>
    </source>
</evidence>
<dbReference type="SUPFAM" id="SSF53335">
    <property type="entry name" value="S-adenosyl-L-methionine-dependent methyltransferases"/>
    <property type="match status" value="1"/>
</dbReference>
<protein>
    <recommendedName>
        <fullName evidence="2">tRNA (adenine(58)-N(1))-methyltransferase catalytic subunit TRM61</fullName>
        <ecNumber evidence="1">2.1.1.220</ecNumber>
    </recommendedName>
    <alternativeName>
        <fullName evidence="3">tRNA(m1A58)-methyltransferase subunit TRM61</fullName>
    </alternativeName>
</protein>
<sequence>MSTLRGVSTRTLRSNLTTLNSVYSTCSRRLHSKNTVIENDIVLLKNVHNSTCMPILSNGLHPGKKIELFKDSILHDDILGKGIRDLVSSRKRATYRIQAPTLAEYTDLCPRIVTPIYSQDANLIVSLLDLHPIVPDLNHPSRNRLEIFEAGTGHGALTLNLAKAIHGANTAAPEPPVGDASAEMSPDILEAKREAYKEWRANRGAVIHTLDCSGQHSAHAETVVQNFRRGMYYPHIDFHVGSIDDYLSSRLVETGGSPFLDHAILDLPGTKLYLDIAAKSLKSNGTLITFCPSVTQINAGVLYARQERLPLFLEKTVEVGGAVGVGGREWDIRPVKPRALLKALVLDTSRTDDVEAVEGLMERARGDVGSHQAGSSPIKTASGSDDNGWEMVCRPKVGLKISGGGFVGVWRKMA</sequence>
<dbReference type="GO" id="GO:0031515">
    <property type="term" value="C:tRNA (m1A) methyltransferase complex"/>
    <property type="evidence" value="ECO:0007669"/>
    <property type="project" value="InterPro"/>
</dbReference>
<dbReference type="GO" id="GO:0160107">
    <property type="term" value="F:tRNA (adenine(58)-N1)-methyltransferase activity"/>
    <property type="evidence" value="ECO:0007669"/>
    <property type="project" value="UniProtKB-EC"/>
</dbReference>
<evidence type="ECO:0000256" key="1">
    <source>
        <dbReference type="ARBA" id="ARBA00012796"/>
    </source>
</evidence>
<name>A0A2J6PH14_9HELO</name>
<dbReference type="InterPro" id="IPR029063">
    <property type="entry name" value="SAM-dependent_MTases_sf"/>
</dbReference>
<organism evidence="5 6">
    <name type="scientific">Hyaloscypha hepaticicola</name>
    <dbReference type="NCBI Taxonomy" id="2082293"/>
    <lineage>
        <taxon>Eukaryota</taxon>
        <taxon>Fungi</taxon>
        <taxon>Dikarya</taxon>
        <taxon>Ascomycota</taxon>
        <taxon>Pezizomycotina</taxon>
        <taxon>Leotiomycetes</taxon>
        <taxon>Helotiales</taxon>
        <taxon>Hyaloscyphaceae</taxon>
        <taxon>Hyaloscypha</taxon>
    </lineage>
</organism>
<keyword evidence="6" id="KW-1185">Reference proteome</keyword>
<dbReference type="STRING" id="1745343.A0A2J6PH14"/>
<dbReference type="Proteomes" id="UP000235672">
    <property type="component" value="Unassembled WGS sequence"/>
</dbReference>
<dbReference type="Gene3D" id="3.40.50.150">
    <property type="entry name" value="Vaccinia Virus protein VP39"/>
    <property type="match status" value="1"/>
</dbReference>
<accession>A0A2J6PH14</accession>
<reference evidence="5 6" key="1">
    <citation type="submission" date="2016-05" db="EMBL/GenBank/DDBJ databases">
        <title>A degradative enzymes factory behind the ericoid mycorrhizal symbiosis.</title>
        <authorList>
            <consortium name="DOE Joint Genome Institute"/>
            <person name="Martino E."/>
            <person name="Morin E."/>
            <person name="Grelet G."/>
            <person name="Kuo A."/>
            <person name="Kohler A."/>
            <person name="Daghino S."/>
            <person name="Barry K."/>
            <person name="Choi C."/>
            <person name="Cichocki N."/>
            <person name="Clum A."/>
            <person name="Copeland A."/>
            <person name="Hainaut M."/>
            <person name="Haridas S."/>
            <person name="Labutti K."/>
            <person name="Lindquist E."/>
            <person name="Lipzen A."/>
            <person name="Khouja H.-R."/>
            <person name="Murat C."/>
            <person name="Ohm R."/>
            <person name="Olson A."/>
            <person name="Spatafora J."/>
            <person name="Veneault-Fourrey C."/>
            <person name="Henrissat B."/>
            <person name="Grigoriev I."/>
            <person name="Martin F."/>
            <person name="Perotto S."/>
        </authorList>
    </citation>
    <scope>NUCLEOTIDE SEQUENCE [LARGE SCALE GENOMIC DNA]</scope>
    <source>
        <strain evidence="5 6">UAMH 7357</strain>
    </source>
</reference>
<dbReference type="OrthoDB" id="5585464at2759"/>
<evidence type="ECO:0000313" key="5">
    <source>
        <dbReference type="EMBL" id="PMD13341.1"/>
    </source>
</evidence>